<protein>
    <submittedName>
        <fullName evidence="3">Uncharacterized protein</fullName>
    </submittedName>
</protein>
<keyword evidence="2" id="KW-0812">Transmembrane</keyword>
<sequence length="233" mass="26525">MQPDSDVKSDVKLDTLSEPSVPLITENIVLPNDIFKSRFSYLLYELAHDKLVMVPFVIPVILVLIALNFRYDAVYIIAGIAGIYDIFGLVISLVHFMSPISDKGFKIKLLAEVIARKPAGEEWRTIAYNLNRYLFDNDLWNTPYYFYGGHNCDSYFQDLIGRARQAAQEKPSTKDADNTEPDTPPAQAPSDTPESHAYSSDPILEAYYLKAVEVEQQAQRNYWRSQYPDADMP</sequence>
<keyword evidence="2" id="KW-0472">Membrane</keyword>
<feature type="transmembrane region" description="Helical" evidence="2">
    <location>
        <begin position="51"/>
        <end position="69"/>
    </location>
</feature>
<name>A0ABN8WNC5_SACUV</name>
<proteinExistence type="predicted"/>
<accession>A0ABN8WNC5</accession>
<gene>
    <name evidence="3" type="primary">SUVZ01G0760</name>
    <name evidence="3" type="ORF">SUVZ_01G0760</name>
</gene>
<dbReference type="InterPro" id="IPR001142">
    <property type="entry name" value="DUP/COS"/>
</dbReference>
<feature type="region of interest" description="Disordered" evidence="1">
    <location>
        <begin position="167"/>
        <end position="198"/>
    </location>
</feature>
<reference evidence="3" key="1">
    <citation type="submission" date="2022-10" db="EMBL/GenBank/DDBJ databases">
        <authorList>
            <person name="Byrne P K."/>
        </authorList>
    </citation>
    <scope>NUCLEOTIDE SEQUENCE</scope>
    <source>
        <strain evidence="3">ZP964</strain>
    </source>
</reference>
<evidence type="ECO:0000256" key="2">
    <source>
        <dbReference type="SAM" id="Phobius"/>
    </source>
</evidence>
<keyword evidence="4" id="KW-1185">Reference proteome</keyword>
<keyword evidence="2" id="KW-1133">Transmembrane helix</keyword>
<dbReference type="EMBL" id="OX365928">
    <property type="protein sequence ID" value="CAI4055806.1"/>
    <property type="molecule type" value="Genomic_DNA"/>
</dbReference>
<evidence type="ECO:0000313" key="4">
    <source>
        <dbReference type="Proteomes" id="UP001162085"/>
    </source>
</evidence>
<dbReference type="Proteomes" id="UP001162085">
    <property type="component" value="Chromosome 1"/>
</dbReference>
<evidence type="ECO:0000313" key="3">
    <source>
        <dbReference type="EMBL" id="CAI4055806.1"/>
    </source>
</evidence>
<evidence type="ECO:0000256" key="1">
    <source>
        <dbReference type="SAM" id="MobiDB-lite"/>
    </source>
</evidence>
<feature type="transmembrane region" description="Helical" evidence="2">
    <location>
        <begin position="75"/>
        <end position="96"/>
    </location>
</feature>
<dbReference type="Pfam" id="PF00674">
    <property type="entry name" value="DUP"/>
    <property type="match status" value="1"/>
</dbReference>
<organism evidence="3 4">
    <name type="scientific">Saccharomyces uvarum</name>
    <name type="common">Yeast</name>
    <name type="synonym">Saccharomyces bayanus var. uvarum</name>
    <dbReference type="NCBI Taxonomy" id="230603"/>
    <lineage>
        <taxon>Eukaryota</taxon>
        <taxon>Fungi</taxon>
        <taxon>Dikarya</taxon>
        <taxon>Ascomycota</taxon>
        <taxon>Saccharomycotina</taxon>
        <taxon>Saccharomycetes</taxon>
        <taxon>Saccharomycetales</taxon>
        <taxon>Saccharomycetaceae</taxon>
        <taxon>Saccharomyces</taxon>
    </lineage>
</organism>